<keyword evidence="1" id="KW-0812">Transmembrane</keyword>
<evidence type="ECO:0000313" key="2">
    <source>
        <dbReference type="EMBL" id="MDQ0113461.1"/>
    </source>
</evidence>
<protein>
    <submittedName>
        <fullName evidence="2">Uncharacterized protein</fullName>
    </submittedName>
</protein>
<proteinExistence type="predicted"/>
<gene>
    <name evidence="2" type="ORF">J2T15_002902</name>
</gene>
<name>A0ABT9U1D8_PAEHA</name>
<evidence type="ECO:0000313" key="3">
    <source>
        <dbReference type="Proteomes" id="UP001229346"/>
    </source>
</evidence>
<dbReference type="EMBL" id="JAUSSU010000005">
    <property type="protein sequence ID" value="MDQ0113461.1"/>
    <property type="molecule type" value="Genomic_DNA"/>
</dbReference>
<comment type="caution">
    <text evidence="2">The sequence shown here is derived from an EMBL/GenBank/DDBJ whole genome shotgun (WGS) entry which is preliminary data.</text>
</comment>
<dbReference type="Proteomes" id="UP001229346">
    <property type="component" value="Unassembled WGS sequence"/>
</dbReference>
<keyword evidence="1" id="KW-0472">Membrane</keyword>
<accession>A0ABT9U1D8</accession>
<feature type="transmembrane region" description="Helical" evidence="1">
    <location>
        <begin position="9"/>
        <end position="26"/>
    </location>
</feature>
<evidence type="ECO:0000256" key="1">
    <source>
        <dbReference type="SAM" id="Phobius"/>
    </source>
</evidence>
<sequence>MFELEWHDIFPYLLSISLLCSFAYAYATHVNKNAYAFMEGSREVSLLLPILPEALWRTIPIRHWLVRREKRKESPDDDITDCISSFVRASSYKRGGFLCKQATTRGSLSLS</sequence>
<reference evidence="2 3" key="1">
    <citation type="submission" date="2023-07" db="EMBL/GenBank/DDBJ databases">
        <title>Sorghum-associated microbial communities from plants grown in Nebraska, USA.</title>
        <authorList>
            <person name="Schachtman D."/>
        </authorList>
    </citation>
    <scope>NUCLEOTIDE SEQUENCE [LARGE SCALE GENOMIC DNA]</scope>
    <source>
        <strain evidence="2 3">CC482</strain>
    </source>
</reference>
<keyword evidence="3" id="KW-1185">Reference proteome</keyword>
<organism evidence="2 3">
    <name type="scientific">Paenibacillus harenae</name>
    <dbReference type="NCBI Taxonomy" id="306543"/>
    <lineage>
        <taxon>Bacteria</taxon>
        <taxon>Bacillati</taxon>
        <taxon>Bacillota</taxon>
        <taxon>Bacilli</taxon>
        <taxon>Bacillales</taxon>
        <taxon>Paenibacillaceae</taxon>
        <taxon>Paenibacillus</taxon>
    </lineage>
</organism>
<keyword evidence="1" id="KW-1133">Transmembrane helix</keyword>